<organism evidence="10 11">
    <name type="scientific">Zhihengliuella alba</name>
    <dbReference type="NCBI Taxonomy" id="547018"/>
    <lineage>
        <taxon>Bacteria</taxon>
        <taxon>Bacillati</taxon>
        <taxon>Actinomycetota</taxon>
        <taxon>Actinomycetes</taxon>
        <taxon>Micrococcales</taxon>
        <taxon>Micrococcaceae</taxon>
        <taxon>Zhihengliuella</taxon>
    </lineage>
</organism>
<dbReference type="RefSeq" id="WP_344880719.1">
    <property type="nucleotide sequence ID" value="NZ_BAABCJ010000001.1"/>
</dbReference>
<dbReference type="SUPFAM" id="SSF53597">
    <property type="entry name" value="Dihydrofolate reductase-like"/>
    <property type="match status" value="1"/>
</dbReference>
<dbReference type="CDD" id="cd00209">
    <property type="entry name" value="DHFR"/>
    <property type="match status" value="1"/>
</dbReference>
<name>A0ABP7D3A8_9MICC</name>
<evidence type="ECO:0000256" key="5">
    <source>
        <dbReference type="ARBA" id="ARBA00022857"/>
    </source>
</evidence>
<dbReference type="Pfam" id="PF00186">
    <property type="entry name" value="DHFR_1"/>
    <property type="match status" value="1"/>
</dbReference>
<dbReference type="PROSITE" id="PS51330">
    <property type="entry name" value="DHFR_2"/>
    <property type="match status" value="1"/>
</dbReference>
<keyword evidence="4 7" id="KW-0554">One-carbon metabolism</keyword>
<dbReference type="PANTHER" id="PTHR48069:SF3">
    <property type="entry name" value="DIHYDROFOLATE REDUCTASE"/>
    <property type="match status" value="1"/>
</dbReference>
<dbReference type="PROSITE" id="PS00075">
    <property type="entry name" value="DHFR_1"/>
    <property type="match status" value="1"/>
</dbReference>
<comment type="pathway">
    <text evidence="1 7">Cofactor biosynthesis; tetrahydrofolate biosynthesis; 5,6,7,8-tetrahydrofolate from 7,8-dihydrofolate: step 1/1.</text>
</comment>
<keyword evidence="5 7" id="KW-0521">NADP</keyword>
<protein>
    <recommendedName>
        <fullName evidence="3 7">Dihydrofolate reductase</fullName>
        <ecNumber evidence="3 7">1.5.1.3</ecNumber>
    </recommendedName>
</protein>
<dbReference type="InterPro" id="IPR012259">
    <property type="entry name" value="DHFR"/>
</dbReference>
<dbReference type="Gene3D" id="3.40.430.10">
    <property type="entry name" value="Dihydrofolate Reductase, subunit A"/>
    <property type="match status" value="1"/>
</dbReference>
<dbReference type="Proteomes" id="UP001501536">
    <property type="component" value="Unassembled WGS sequence"/>
</dbReference>
<evidence type="ECO:0000256" key="3">
    <source>
        <dbReference type="ARBA" id="ARBA00012856"/>
    </source>
</evidence>
<dbReference type="InterPro" id="IPR001796">
    <property type="entry name" value="DHFR_dom"/>
</dbReference>
<dbReference type="InterPro" id="IPR017925">
    <property type="entry name" value="DHFR_CS"/>
</dbReference>
<evidence type="ECO:0000256" key="2">
    <source>
        <dbReference type="ARBA" id="ARBA00009539"/>
    </source>
</evidence>
<comment type="caution">
    <text evidence="10">The sequence shown here is derived from an EMBL/GenBank/DDBJ whole genome shotgun (WGS) entry which is preliminary data.</text>
</comment>
<feature type="domain" description="DHFR" evidence="9">
    <location>
        <begin position="8"/>
        <end position="177"/>
    </location>
</feature>
<accession>A0ABP7D3A8</accession>
<evidence type="ECO:0000259" key="9">
    <source>
        <dbReference type="PROSITE" id="PS51330"/>
    </source>
</evidence>
<dbReference type="EMBL" id="BAABCJ010000001">
    <property type="protein sequence ID" value="GAA3698743.1"/>
    <property type="molecule type" value="Genomic_DNA"/>
</dbReference>
<comment type="similarity">
    <text evidence="2 7 8">Belongs to the dihydrofolate reductase family.</text>
</comment>
<comment type="catalytic activity">
    <reaction evidence="7">
        <text>(6S)-5,6,7,8-tetrahydrofolate + NADP(+) = 7,8-dihydrofolate + NADPH + H(+)</text>
        <dbReference type="Rhea" id="RHEA:15009"/>
        <dbReference type="ChEBI" id="CHEBI:15378"/>
        <dbReference type="ChEBI" id="CHEBI:57451"/>
        <dbReference type="ChEBI" id="CHEBI:57453"/>
        <dbReference type="ChEBI" id="CHEBI:57783"/>
        <dbReference type="ChEBI" id="CHEBI:58349"/>
        <dbReference type="EC" id="1.5.1.3"/>
    </reaction>
</comment>
<dbReference type="EC" id="1.5.1.3" evidence="3 7"/>
<dbReference type="PIRSF" id="PIRSF000194">
    <property type="entry name" value="DHFR"/>
    <property type="match status" value="1"/>
</dbReference>
<dbReference type="InterPro" id="IPR024072">
    <property type="entry name" value="DHFR-like_dom_sf"/>
</dbReference>
<evidence type="ECO:0000256" key="7">
    <source>
        <dbReference type="PIRNR" id="PIRNR000194"/>
    </source>
</evidence>
<keyword evidence="6 7" id="KW-0560">Oxidoreductase</keyword>
<keyword evidence="11" id="KW-1185">Reference proteome</keyword>
<dbReference type="PANTHER" id="PTHR48069">
    <property type="entry name" value="DIHYDROFOLATE REDUCTASE"/>
    <property type="match status" value="1"/>
</dbReference>
<reference evidence="11" key="1">
    <citation type="journal article" date="2019" name="Int. J. Syst. Evol. Microbiol.">
        <title>The Global Catalogue of Microorganisms (GCM) 10K type strain sequencing project: providing services to taxonomists for standard genome sequencing and annotation.</title>
        <authorList>
            <consortium name="The Broad Institute Genomics Platform"/>
            <consortium name="The Broad Institute Genome Sequencing Center for Infectious Disease"/>
            <person name="Wu L."/>
            <person name="Ma J."/>
        </authorList>
    </citation>
    <scope>NUCLEOTIDE SEQUENCE [LARGE SCALE GENOMIC DNA]</scope>
    <source>
        <strain evidence="11">JCM 16961</strain>
    </source>
</reference>
<evidence type="ECO:0000256" key="4">
    <source>
        <dbReference type="ARBA" id="ARBA00022563"/>
    </source>
</evidence>
<comment type="function">
    <text evidence="7">Key enzyme in folate metabolism. Catalyzes an essential reaction for de novo glycine and purine synthesis, and for DNA precursor synthesis.</text>
</comment>
<sequence>MTSHQHASVAMVWAQTVDGVIGRDGDLPWHLPEDMAHFKAETMGHPVIMGRRTWASIPPRFRPFAGRTNIVLTSDPETADDVRRAGGVVVERLDEALRAGREAAGGETICVIGGGQVFAASVPLADTAVVTVINAEVAGDTHAPALGAEWELASAEPADGWRTAANGTEFRIERWRRTAERN</sequence>
<evidence type="ECO:0000256" key="6">
    <source>
        <dbReference type="ARBA" id="ARBA00023002"/>
    </source>
</evidence>
<dbReference type="PRINTS" id="PR00070">
    <property type="entry name" value="DHFR"/>
</dbReference>
<evidence type="ECO:0000313" key="11">
    <source>
        <dbReference type="Proteomes" id="UP001501536"/>
    </source>
</evidence>
<proteinExistence type="inferred from homology"/>
<evidence type="ECO:0000256" key="1">
    <source>
        <dbReference type="ARBA" id="ARBA00004903"/>
    </source>
</evidence>
<gene>
    <name evidence="10" type="ORF">GCM10022377_09690</name>
</gene>
<evidence type="ECO:0000313" key="10">
    <source>
        <dbReference type="EMBL" id="GAA3698743.1"/>
    </source>
</evidence>
<evidence type="ECO:0000256" key="8">
    <source>
        <dbReference type="RuleBase" id="RU004474"/>
    </source>
</evidence>